<proteinExistence type="predicted"/>
<comment type="caution">
    <text evidence="1">The sequence shown here is derived from an EMBL/GenBank/DDBJ whole genome shotgun (WGS) entry which is preliminary data.</text>
</comment>
<protein>
    <recommendedName>
        <fullName evidence="3">BRO1 domain-containing protein</fullName>
    </recommendedName>
</protein>
<reference evidence="1 2" key="1">
    <citation type="journal article" date="2018" name="Cell">
        <title>The Chara Genome: Secondary Complexity and Implications for Plant Terrestrialization.</title>
        <authorList>
            <person name="Nishiyama T."/>
            <person name="Sakayama H."/>
            <person name="Vries J.D."/>
            <person name="Buschmann H."/>
            <person name="Saint-Marcoux D."/>
            <person name="Ullrich K.K."/>
            <person name="Haas F.B."/>
            <person name="Vanderstraeten L."/>
            <person name="Becker D."/>
            <person name="Lang D."/>
            <person name="Vosolsobe S."/>
            <person name="Rombauts S."/>
            <person name="Wilhelmsson P.K.I."/>
            <person name="Janitza P."/>
            <person name="Kern R."/>
            <person name="Heyl A."/>
            <person name="Rumpler F."/>
            <person name="Villalobos L.I.A.C."/>
            <person name="Clay J.M."/>
            <person name="Skokan R."/>
            <person name="Toyoda A."/>
            <person name="Suzuki Y."/>
            <person name="Kagoshima H."/>
            <person name="Schijlen E."/>
            <person name="Tajeshwar N."/>
            <person name="Catarino B."/>
            <person name="Hetherington A.J."/>
            <person name="Saltykova A."/>
            <person name="Bonnot C."/>
            <person name="Breuninger H."/>
            <person name="Symeonidi A."/>
            <person name="Radhakrishnan G.V."/>
            <person name="Van Nieuwerburgh F."/>
            <person name="Deforce D."/>
            <person name="Chang C."/>
            <person name="Karol K.G."/>
            <person name="Hedrich R."/>
            <person name="Ulvskov P."/>
            <person name="Glockner G."/>
            <person name="Delwiche C.F."/>
            <person name="Petrasek J."/>
            <person name="Van de Peer Y."/>
            <person name="Friml J."/>
            <person name="Beilby M."/>
            <person name="Dolan L."/>
            <person name="Kohara Y."/>
            <person name="Sugano S."/>
            <person name="Fujiyama A."/>
            <person name="Delaux P.-M."/>
            <person name="Quint M."/>
            <person name="TheiBen G."/>
            <person name="Hagemann M."/>
            <person name="Harholt J."/>
            <person name="Dunand C."/>
            <person name="Zachgo S."/>
            <person name="Langdale J."/>
            <person name="Maumus F."/>
            <person name="Straeten D.V.D."/>
            <person name="Gould S.B."/>
            <person name="Rensing S.A."/>
        </authorList>
    </citation>
    <scope>NUCLEOTIDE SEQUENCE [LARGE SCALE GENOMIC DNA]</scope>
    <source>
        <strain evidence="1 2">S276</strain>
    </source>
</reference>
<accession>A0A388K126</accession>
<sequence length="197" mass="21975">MFGQLYAMQKKYNEAIKAFAEDVYFSSIEYGPQDVRTSLGFYNLSKVFEALNETEKSLACSSQVVEIWLQTLKPMFMHADSSLATEPYDFSTVVNVSVPLGLSQLREVSDMLQDICSQRSEANSPQHQVAGTQLVLGMVTALLGDLKAAYKQLDAVSQYYKGADPEKAAIITVILRRLLATTSRLRRNTTKRVDVNS</sequence>
<organism evidence="1 2">
    <name type="scientific">Chara braunii</name>
    <name type="common">Braun's stonewort</name>
    <dbReference type="NCBI Taxonomy" id="69332"/>
    <lineage>
        <taxon>Eukaryota</taxon>
        <taxon>Viridiplantae</taxon>
        <taxon>Streptophyta</taxon>
        <taxon>Charophyceae</taxon>
        <taxon>Charales</taxon>
        <taxon>Characeae</taxon>
        <taxon>Chara</taxon>
    </lineage>
</organism>
<dbReference type="InterPro" id="IPR011990">
    <property type="entry name" value="TPR-like_helical_dom_sf"/>
</dbReference>
<evidence type="ECO:0000313" key="1">
    <source>
        <dbReference type="EMBL" id="GBG63736.1"/>
    </source>
</evidence>
<dbReference type="EMBL" id="BFEA01000042">
    <property type="protein sequence ID" value="GBG63736.1"/>
    <property type="molecule type" value="Genomic_DNA"/>
</dbReference>
<name>A0A388K126_CHABU</name>
<dbReference type="Gene3D" id="1.25.40.10">
    <property type="entry name" value="Tetratricopeptide repeat domain"/>
    <property type="match status" value="1"/>
</dbReference>
<dbReference type="Proteomes" id="UP000265515">
    <property type="component" value="Unassembled WGS sequence"/>
</dbReference>
<dbReference type="SUPFAM" id="SSF48452">
    <property type="entry name" value="TPR-like"/>
    <property type="match status" value="1"/>
</dbReference>
<dbReference type="InterPro" id="IPR053248">
    <property type="entry name" value="Zinc_finger_MYND_domain"/>
</dbReference>
<dbReference type="Gramene" id="GBG63736">
    <property type="protein sequence ID" value="GBG63736"/>
    <property type="gene ID" value="CBR_g39279"/>
</dbReference>
<dbReference type="OrthoDB" id="674604at2759"/>
<evidence type="ECO:0000313" key="2">
    <source>
        <dbReference type="Proteomes" id="UP000265515"/>
    </source>
</evidence>
<keyword evidence="2" id="KW-1185">Reference proteome</keyword>
<dbReference type="AlphaFoldDB" id="A0A388K126"/>
<gene>
    <name evidence="1" type="ORF">CBR_g39279</name>
</gene>
<evidence type="ECO:0008006" key="3">
    <source>
        <dbReference type="Google" id="ProtNLM"/>
    </source>
</evidence>
<dbReference type="PANTHER" id="PTHR46533">
    <property type="entry name" value="ZINC FINGER MYND DOMAIN-CONTAINING PROTEIN 12"/>
    <property type="match status" value="1"/>
</dbReference>
<dbReference type="PANTHER" id="PTHR46533:SF1">
    <property type="entry name" value="ZINC FINGER MYND DOMAIN-CONTAINING PROTEIN 12"/>
    <property type="match status" value="1"/>
</dbReference>